<comment type="caution">
    <text evidence="1">The sequence shown here is derived from an EMBL/GenBank/DDBJ whole genome shotgun (WGS) entry which is preliminary data.</text>
</comment>
<name>A0AAD8ALQ5_DIPPU</name>
<sequence length="63" mass="7541">LREVHLMYAHNNRTEVNHILERFKMFTTDSGRQSLWKRKFLLTWKNMSLFNVVPMCNDGNAVT</sequence>
<dbReference type="AlphaFoldDB" id="A0AAD8ALQ5"/>
<organism evidence="1 2">
    <name type="scientific">Diploptera punctata</name>
    <name type="common">Pacific beetle cockroach</name>
    <dbReference type="NCBI Taxonomy" id="6984"/>
    <lineage>
        <taxon>Eukaryota</taxon>
        <taxon>Metazoa</taxon>
        <taxon>Ecdysozoa</taxon>
        <taxon>Arthropoda</taxon>
        <taxon>Hexapoda</taxon>
        <taxon>Insecta</taxon>
        <taxon>Pterygota</taxon>
        <taxon>Neoptera</taxon>
        <taxon>Polyneoptera</taxon>
        <taxon>Dictyoptera</taxon>
        <taxon>Blattodea</taxon>
        <taxon>Blaberoidea</taxon>
        <taxon>Blaberidae</taxon>
        <taxon>Diplopterinae</taxon>
        <taxon>Diploptera</taxon>
    </lineage>
</organism>
<feature type="non-terminal residue" evidence="1">
    <location>
        <position position="63"/>
    </location>
</feature>
<gene>
    <name evidence="1" type="ORF">L9F63_000893</name>
</gene>
<dbReference type="EMBL" id="JASPKZ010000040">
    <property type="protein sequence ID" value="KAJ9600946.1"/>
    <property type="molecule type" value="Genomic_DNA"/>
</dbReference>
<accession>A0AAD8ALQ5</accession>
<keyword evidence="2" id="KW-1185">Reference proteome</keyword>
<dbReference type="Proteomes" id="UP001233999">
    <property type="component" value="Unassembled WGS sequence"/>
</dbReference>
<feature type="non-terminal residue" evidence="1">
    <location>
        <position position="1"/>
    </location>
</feature>
<protein>
    <submittedName>
        <fullName evidence="1">Uncharacterized protein</fullName>
    </submittedName>
</protein>
<evidence type="ECO:0000313" key="2">
    <source>
        <dbReference type="Proteomes" id="UP001233999"/>
    </source>
</evidence>
<reference evidence="1" key="2">
    <citation type="submission" date="2023-05" db="EMBL/GenBank/DDBJ databases">
        <authorList>
            <person name="Fouks B."/>
        </authorList>
    </citation>
    <scope>NUCLEOTIDE SEQUENCE</scope>
    <source>
        <strain evidence="1">Stay&amp;Tobe</strain>
        <tissue evidence="1">Testes</tissue>
    </source>
</reference>
<evidence type="ECO:0000313" key="1">
    <source>
        <dbReference type="EMBL" id="KAJ9600946.1"/>
    </source>
</evidence>
<reference evidence="1" key="1">
    <citation type="journal article" date="2023" name="IScience">
        <title>Live-bearing cockroach genome reveals convergent evolutionary mechanisms linked to viviparity in insects and beyond.</title>
        <authorList>
            <person name="Fouks B."/>
            <person name="Harrison M.C."/>
            <person name="Mikhailova A.A."/>
            <person name="Marchal E."/>
            <person name="English S."/>
            <person name="Carruthers M."/>
            <person name="Jennings E.C."/>
            <person name="Chiamaka E.L."/>
            <person name="Frigard R.A."/>
            <person name="Pippel M."/>
            <person name="Attardo G.M."/>
            <person name="Benoit J.B."/>
            <person name="Bornberg-Bauer E."/>
            <person name="Tobe S.S."/>
        </authorList>
    </citation>
    <scope>NUCLEOTIDE SEQUENCE</scope>
    <source>
        <strain evidence="1">Stay&amp;Tobe</strain>
    </source>
</reference>
<proteinExistence type="predicted"/>